<proteinExistence type="predicted"/>
<evidence type="ECO:0000313" key="3">
    <source>
        <dbReference type="Proteomes" id="UP000186817"/>
    </source>
</evidence>
<gene>
    <name evidence="2" type="ORF">AK812_SmicGene24569</name>
</gene>
<feature type="compositionally biased region" description="Polar residues" evidence="1">
    <location>
        <begin position="244"/>
        <end position="253"/>
    </location>
</feature>
<dbReference type="AlphaFoldDB" id="A0A1Q9DE83"/>
<dbReference type="EMBL" id="LSRX01000577">
    <property type="protein sequence ID" value="OLP93524.1"/>
    <property type="molecule type" value="Genomic_DNA"/>
</dbReference>
<dbReference type="Proteomes" id="UP000186817">
    <property type="component" value="Unassembled WGS sequence"/>
</dbReference>
<accession>A0A1Q9DE83</accession>
<evidence type="ECO:0000256" key="1">
    <source>
        <dbReference type="SAM" id="MobiDB-lite"/>
    </source>
</evidence>
<feature type="region of interest" description="Disordered" evidence="1">
    <location>
        <begin position="451"/>
        <end position="481"/>
    </location>
</feature>
<dbReference type="OrthoDB" id="435569at2759"/>
<feature type="compositionally biased region" description="Basic and acidic residues" evidence="1">
    <location>
        <begin position="233"/>
        <end position="243"/>
    </location>
</feature>
<feature type="region of interest" description="Disordered" evidence="1">
    <location>
        <begin position="171"/>
        <end position="258"/>
    </location>
</feature>
<reference evidence="2 3" key="1">
    <citation type="submission" date="2016-02" db="EMBL/GenBank/DDBJ databases">
        <title>Genome analysis of coral dinoflagellate symbionts highlights evolutionary adaptations to a symbiotic lifestyle.</title>
        <authorList>
            <person name="Aranda M."/>
            <person name="Li Y."/>
            <person name="Liew Y.J."/>
            <person name="Baumgarten S."/>
            <person name="Simakov O."/>
            <person name="Wilson M."/>
            <person name="Piel J."/>
            <person name="Ashoor H."/>
            <person name="Bougouffa S."/>
            <person name="Bajic V.B."/>
            <person name="Ryu T."/>
            <person name="Ravasi T."/>
            <person name="Bayer T."/>
            <person name="Micklem G."/>
            <person name="Kim H."/>
            <person name="Bhak J."/>
            <person name="Lajeunesse T.C."/>
            <person name="Voolstra C.R."/>
        </authorList>
    </citation>
    <scope>NUCLEOTIDE SEQUENCE [LARGE SCALE GENOMIC DNA]</scope>
    <source>
        <strain evidence="2 3">CCMP2467</strain>
    </source>
</reference>
<name>A0A1Q9DE83_SYMMI</name>
<feature type="compositionally biased region" description="Gly residues" evidence="1">
    <location>
        <begin position="213"/>
        <end position="223"/>
    </location>
</feature>
<comment type="caution">
    <text evidence="2">The sequence shown here is derived from an EMBL/GenBank/DDBJ whole genome shotgun (WGS) entry which is preliminary data.</text>
</comment>
<protein>
    <submittedName>
        <fullName evidence="2">Uncharacterized protein</fullName>
    </submittedName>
</protein>
<evidence type="ECO:0000313" key="2">
    <source>
        <dbReference type="EMBL" id="OLP93524.1"/>
    </source>
</evidence>
<sequence length="505" mass="54501">MKSCFRAGDRHVRHTPSQVGCKWSWAEAGPCGKVSAPRAGSQRGAHRHFPCTSIAAMTATAVHGFRGLRGRRRGKRSVMAADESENEREAPSSLQTALDKISKEWHEFWFGEYWSEEVPVTVGPLTVVGVILLLYGIEYFLAQFFQLGGSSCAMPPKTAWSQGAPPSLLRPPFSGLGDIPASKAAPRPKLSDAWASRARRGEGENSVPDSIGADGGPAPGTPGGSCSTDDIEEQNHRGGRSGERTTVTRSSSGAGRAGEAVIDFTDSWSTLLRNLLTEEGCKSEECRVFNRHGELIPVFFDKDFVPTQRDFPLHVTFRKETKLDWRVSESDEAIKTATSAASFISEEQEEVRRAASSVASAETDDEVPTHLQVVAKSLRHWLAEMKCFFEREHDDLRVCFTSSGVDGLRRLPGAGHSAWLTMDGHYALHIAARDQAFTFAKQHMQVFGLIPPPPPAAPTSKAKAKGDGRGTAPPAVKPASRATLSAMAEIKTDGASTASSNTASG</sequence>
<organism evidence="2 3">
    <name type="scientific">Symbiodinium microadriaticum</name>
    <name type="common">Dinoflagellate</name>
    <name type="synonym">Zooxanthella microadriatica</name>
    <dbReference type="NCBI Taxonomy" id="2951"/>
    <lineage>
        <taxon>Eukaryota</taxon>
        <taxon>Sar</taxon>
        <taxon>Alveolata</taxon>
        <taxon>Dinophyceae</taxon>
        <taxon>Suessiales</taxon>
        <taxon>Symbiodiniaceae</taxon>
        <taxon>Symbiodinium</taxon>
    </lineage>
</organism>
<keyword evidence="3" id="KW-1185">Reference proteome</keyword>